<evidence type="ECO:0000259" key="5">
    <source>
        <dbReference type="Pfam" id="PF08281"/>
    </source>
</evidence>
<reference evidence="7" key="1">
    <citation type="journal article" date="2019" name="Int. J. Syst. Evol. Microbiol.">
        <title>The Global Catalogue of Microorganisms (GCM) 10K type strain sequencing project: providing services to taxonomists for standard genome sequencing and annotation.</title>
        <authorList>
            <consortium name="The Broad Institute Genomics Platform"/>
            <consortium name="The Broad Institute Genome Sequencing Center for Infectious Disease"/>
            <person name="Wu L."/>
            <person name="Ma J."/>
        </authorList>
    </citation>
    <scope>NUCLEOTIDE SEQUENCE [LARGE SCALE GENOMIC DNA]</scope>
    <source>
        <strain evidence="7">JCM 16925</strain>
    </source>
</reference>
<dbReference type="InterPro" id="IPR013249">
    <property type="entry name" value="RNA_pol_sigma70_r4_t2"/>
</dbReference>
<dbReference type="Pfam" id="PF08281">
    <property type="entry name" value="Sigma70_r4_2"/>
    <property type="match status" value="1"/>
</dbReference>
<evidence type="ECO:0000256" key="3">
    <source>
        <dbReference type="ARBA" id="ARBA00023082"/>
    </source>
</evidence>
<dbReference type="Proteomes" id="UP001499984">
    <property type="component" value="Unassembled WGS sequence"/>
</dbReference>
<protein>
    <recommendedName>
        <fullName evidence="5">RNA polymerase sigma factor 70 region 4 type 2 domain-containing protein</fullName>
    </recommendedName>
</protein>
<dbReference type="EMBL" id="BAAAZY010000028">
    <property type="protein sequence ID" value="GAA4084234.1"/>
    <property type="molecule type" value="Genomic_DNA"/>
</dbReference>
<keyword evidence="4" id="KW-0804">Transcription</keyword>
<evidence type="ECO:0000256" key="2">
    <source>
        <dbReference type="ARBA" id="ARBA00023015"/>
    </source>
</evidence>
<gene>
    <name evidence="6" type="ORF">GCM10022233_77700</name>
</gene>
<dbReference type="Gene3D" id="1.10.10.10">
    <property type="entry name" value="Winged helix-like DNA-binding domain superfamily/Winged helix DNA-binding domain"/>
    <property type="match status" value="1"/>
</dbReference>
<evidence type="ECO:0000256" key="4">
    <source>
        <dbReference type="ARBA" id="ARBA00023163"/>
    </source>
</evidence>
<keyword evidence="2" id="KW-0805">Transcription regulation</keyword>
<name>A0ABP7WBB6_9ACTN</name>
<sequence length="69" mass="7411">MEGTEGGEPGVVDHAFVTALQVLPPHQLAVLILRDVLGFHANEVADMLDSSVQSVHSTLKRARAGLRRP</sequence>
<evidence type="ECO:0000313" key="7">
    <source>
        <dbReference type="Proteomes" id="UP001499984"/>
    </source>
</evidence>
<dbReference type="InterPro" id="IPR013324">
    <property type="entry name" value="RNA_pol_sigma_r3/r4-like"/>
</dbReference>
<dbReference type="CDD" id="cd06171">
    <property type="entry name" value="Sigma70_r4"/>
    <property type="match status" value="1"/>
</dbReference>
<proteinExistence type="inferred from homology"/>
<dbReference type="SUPFAM" id="SSF88659">
    <property type="entry name" value="Sigma3 and sigma4 domains of RNA polymerase sigma factors"/>
    <property type="match status" value="1"/>
</dbReference>
<dbReference type="InterPro" id="IPR036388">
    <property type="entry name" value="WH-like_DNA-bd_sf"/>
</dbReference>
<comment type="similarity">
    <text evidence="1">Belongs to the sigma-70 factor family. ECF subfamily.</text>
</comment>
<evidence type="ECO:0000313" key="6">
    <source>
        <dbReference type="EMBL" id="GAA4084234.1"/>
    </source>
</evidence>
<feature type="domain" description="RNA polymerase sigma factor 70 region 4 type 2" evidence="5">
    <location>
        <begin position="15"/>
        <end position="64"/>
    </location>
</feature>
<comment type="caution">
    <text evidence="6">The sequence shown here is derived from an EMBL/GenBank/DDBJ whole genome shotgun (WGS) entry which is preliminary data.</text>
</comment>
<evidence type="ECO:0000256" key="1">
    <source>
        <dbReference type="ARBA" id="ARBA00010641"/>
    </source>
</evidence>
<keyword evidence="3" id="KW-0731">Sigma factor</keyword>
<keyword evidence="7" id="KW-1185">Reference proteome</keyword>
<accession>A0ABP7WBB6</accession>
<organism evidence="6 7">
    <name type="scientific">Streptomyces shaanxiensis</name>
    <dbReference type="NCBI Taxonomy" id="653357"/>
    <lineage>
        <taxon>Bacteria</taxon>
        <taxon>Bacillati</taxon>
        <taxon>Actinomycetota</taxon>
        <taxon>Actinomycetes</taxon>
        <taxon>Kitasatosporales</taxon>
        <taxon>Streptomycetaceae</taxon>
        <taxon>Streptomyces</taxon>
    </lineage>
</organism>